<proteinExistence type="predicted"/>
<reference evidence="1 2" key="1">
    <citation type="submission" date="2023-09" db="EMBL/GenBank/DDBJ databases">
        <title>Nesidiocoris tenuis whole genome shotgun sequence.</title>
        <authorList>
            <person name="Shibata T."/>
            <person name="Shimoda M."/>
            <person name="Kobayashi T."/>
            <person name="Uehara T."/>
        </authorList>
    </citation>
    <scope>NUCLEOTIDE SEQUENCE [LARGE SCALE GENOMIC DNA]</scope>
    <source>
        <strain evidence="1 2">Japan</strain>
    </source>
</reference>
<evidence type="ECO:0000313" key="2">
    <source>
        <dbReference type="Proteomes" id="UP001307889"/>
    </source>
</evidence>
<organism evidence="1 2">
    <name type="scientific">Nesidiocoris tenuis</name>
    <dbReference type="NCBI Taxonomy" id="355587"/>
    <lineage>
        <taxon>Eukaryota</taxon>
        <taxon>Metazoa</taxon>
        <taxon>Ecdysozoa</taxon>
        <taxon>Arthropoda</taxon>
        <taxon>Hexapoda</taxon>
        <taxon>Insecta</taxon>
        <taxon>Pterygota</taxon>
        <taxon>Neoptera</taxon>
        <taxon>Paraneoptera</taxon>
        <taxon>Hemiptera</taxon>
        <taxon>Heteroptera</taxon>
        <taxon>Panheteroptera</taxon>
        <taxon>Cimicomorpha</taxon>
        <taxon>Miridae</taxon>
        <taxon>Dicyphina</taxon>
        <taxon>Nesidiocoris</taxon>
    </lineage>
</organism>
<name>A0ABN7ASX5_9HEMI</name>
<gene>
    <name evidence="1" type="ORF">NTJ_08117</name>
</gene>
<dbReference type="Proteomes" id="UP001307889">
    <property type="component" value="Chromosome 6"/>
</dbReference>
<protein>
    <submittedName>
        <fullName evidence="1">Uncharacterized protein</fullName>
    </submittedName>
</protein>
<dbReference type="EMBL" id="AP028914">
    <property type="protein sequence ID" value="BES95308.1"/>
    <property type="molecule type" value="Genomic_DNA"/>
</dbReference>
<sequence>MSVVCSRIGHSIRVANALACSIAGMALDANSRTSEKRILSFKFQAQVKFKFQSFSSGEAKPKSGLQLMNNSHRRSHMNFTGYWTTIPPITMVMVKERGAIGSIRNSHLRWS</sequence>
<keyword evidence="2" id="KW-1185">Reference proteome</keyword>
<evidence type="ECO:0000313" key="1">
    <source>
        <dbReference type="EMBL" id="BES95308.1"/>
    </source>
</evidence>
<accession>A0ABN7ASX5</accession>